<proteinExistence type="inferred from homology"/>
<keyword evidence="3" id="KW-0067">ATP-binding</keyword>
<keyword evidence="3" id="KW-0378">Hydrolase</keyword>
<sequence length="972" mass="112560">MDEFEENDEVFQRWRPKYQTNAIEHPCSLYESKIMQSIDTVIDEPLSIIHTNNDIGEYISNAQIEAIAMCICSLESVQSYETNSRGFFLGDGTGVGKTRILAGSVAELYSRDSTNFRVLWVTPNKTLIETAKKECKIVERIGNQMPSVIETINNNAGILYITYNSLSKSKLLLKNWISQSNNSLIIFDEAHMLKNSNTKMSEAAMDIQSYSLKGRAIYSTATAASKVSEIHYMSKLGLWDNHKIFCKTLERYGSQAVIFIALQLKYNSKICARNLGFDGIQIDVSKCELSQSDIVLHDEIVKKIQLKHNFYGIDFLNFFNYFITSFKLNHTIKLIEKSLEIGESVIIGLNFTGETAVKRGFSSNVKELLTRYNIDIDGYDFKINPIDYIINYFGSDNVAEISGRSYRYTFNNNEIVKIKNQSIQSEIKKFANDTKKIAIITKAGSAGISLNGVRPRHHIILELPKSADNLTQQFGRAYRANSVSTPHYTIITTNIPSEVRFINGIQKKLEDLGAISKGDKNTGVLSKTNIGSNSITTYAYNYYNFDFQLQFSLSWMKVNDSSLEYYDVKNLVKGFDEFDSYLKNYALPFFTNLLSSINHYVFYNELNNRMYNITENKNSTLNRYTNWNPKNWRYIWSSFTKRFNSQPIEKIILMYRALLIAIQKYLPQFADKFSDINHWNYINHLNHTQTTKTLVKTLLICSNKYECVKTLGTLPLDLYGSIIDYLIPVNHLTEIGCPNILLNFTSQNMYIWKNVNDFMNTTFTLNMASQNIINNIMNENIENTRTIEKRRNSIKHIDDFILKGKTDFYTKIVKTNENSEEILLHVKILSKYLISDYVNLYVSLKQNGKFINFIRHNDNQSKVYILAKSEKYYYDLYEICNTKPVKSFMEVQWQNKEDQYQIISDYNWVYNTKESFEQKMKICNISYHLTFTINNAIKNWNSSTGIVLKITNVENCRDFIGLLLKNSREFHD</sequence>
<dbReference type="InterPro" id="IPR027417">
    <property type="entry name" value="P-loop_NTPase"/>
</dbReference>
<name>A0A076FMQ0_9VIRU</name>
<reference evidence="3 4" key="1">
    <citation type="journal article" date="2014" name="Virology">
        <title>Genome of brown tide virus (AaV), the little giant of the Megaviridae, elucidates NCLDV genome expansion and host-virus coevolution.</title>
        <authorList>
            <person name="Moniruzzaman M."/>
            <person name="LeCleir G.R."/>
            <person name="Brown C.M."/>
            <person name="Gobler C.J."/>
            <person name="Bidle K.D."/>
            <person name="Wilson W.H."/>
            <person name="Wilhelm S.W."/>
        </authorList>
    </citation>
    <scope>NUCLEOTIDE SEQUENCE [LARGE SCALE GENOMIC DNA]</scope>
    <source>
        <strain evidence="3">BtV-01</strain>
    </source>
</reference>
<dbReference type="RefSeq" id="YP_009052151.1">
    <property type="nucleotide sequence ID" value="NC_024697.1"/>
</dbReference>
<gene>
    <name evidence="3" type="ORF">AaV_073</name>
</gene>
<protein>
    <submittedName>
        <fullName evidence="3">Putative DEAD/DEAH box helicase</fullName>
    </submittedName>
</protein>
<dbReference type="PANTHER" id="PTHR12706">
    <property type="entry name" value="STRAWBERRY NOTCH-RELATED"/>
    <property type="match status" value="1"/>
</dbReference>
<evidence type="ECO:0000256" key="1">
    <source>
        <dbReference type="ARBA" id="ARBA00006992"/>
    </source>
</evidence>
<dbReference type="SUPFAM" id="SSF52540">
    <property type="entry name" value="P-loop containing nucleoside triphosphate hydrolases"/>
    <property type="match status" value="1"/>
</dbReference>
<dbReference type="InterPro" id="IPR026937">
    <property type="entry name" value="SBNO_Helicase_C_dom"/>
</dbReference>
<comment type="similarity">
    <text evidence="1">Belongs to the SBNO family.</text>
</comment>
<dbReference type="Pfam" id="PF13872">
    <property type="entry name" value="AAA_34"/>
    <property type="match status" value="1"/>
</dbReference>
<dbReference type="GeneID" id="20041434"/>
<dbReference type="Gene3D" id="3.40.50.300">
    <property type="entry name" value="P-loop containing nucleotide triphosphate hydrolases"/>
    <property type="match status" value="2"/>
</dbReference>
<evidence type="ECO:0000313" key="3">
    <source>
        <dbReference type="EMBL" id="AII17208.1"/>
    </source>
</evidence>
<dbReference type="InterPro" id="IPR026741">
    <property type="entry name" value="SNO"/>
</dbReference>
<keyword evidence="3" id="KW-0547">Nucleotide-binding</keyword>
<dbReference type="GO" id="GO:0006355">
    <property type="term" value="P:regulation of DNA-templated transcription"/>
    <property type="evidence" value="ECO:0007669"/>
    <property type="project" value="InterPro"/>
</dbReference>
<keyword evidence="4" id="KW-1185">Reference proteome</keyword>
<evidence type="ECO:0000313" key="4">
    <source>
        <dbReference type="Proteomes" id="UP000028667"/>
    </source>
</evidence>
<dbReference type="EMBL" id="KJ645900">
    <property type="protein sequence ID" value="AII17208.1"/>
    <property type="molecule type" value="Genomic_DNA"/>
</dbReference>
<dbReference type="Proteomes" id="UP000028667">
    <property type="component" value="Segment"/>
</dbReference>
<feature type="domain" description="Helicase ATP-binding" evidence="2">
    <location>
        <begin position="78"/>
        <end position="227"/>
    </location>
</feature>
<dbReference type="Pfam" id="PF13871">
    <property type="entry name" value="Helicase_C_4"/>
    <property type="match status" value="1"/>
</dbReference>
<dbReference type="PROSITE" id="PS51192">
    <property type="entry name" value="HELICASE_ATP_BIND_1"/>
    <property type="match status" value="1"/>
</dbReference>
<accession>A0A076FMQ0</accession>
<dbReference type="PANTHER" id="PTHR12706:SF30">
    <property type="entry name" value="PROTEIN STRAWBERRY NOTCH-RELATED"/>
    <property type="match status" value="1"/>
</dbReference>
<dbReference type="GO" id="GO:0004386">
    <property type="term" value="F:helicase activity"/>
    <property type="evidence" value="ECO:0007669"/>
    <property type="project" value="UniProtKB-KW"/>
</dbReference>
<dbReference type="SMART" id="SM00487">
    <property type="entry name" value="DEXDc"/>
    <property type="match status" value="1"/>
</dbReference>
<keyword evidence="3" id="KW-0347">Helicase</keyword>
<evidence type="ECO:0000259" key="2">
    <source>
        <dbReference type="PROSITE" id="PS51192"/>
    </source>
</evidence>
<dbReference type="KEGG" id="vg:20041434"/>
<dbReference type="InterPro" id="IPR039187">
    <property type="entry name" value="SNO_AAA"/>
</dbReference>
<organism evidence="3 4">
    <name type="scientific">Aureococcus anophagefferens virus</name>
    <dbReference type="NCBI Taxonomy" id="1474867"/>
    <lineage>
        <taxon>Viruses</taxon>
        <taxon>Varidnaviria</taxon>
        <taxon>Bamfordvirae</taxon>
        <taxon>Nucleocytoviricota</taxon>
        <taxon>Megaviricetes</taxon>
        <taxon>Imitervirales</taxon>
        <taxon>Schizomimiviridae</taxon>
        <taxon>Kratosvirus</taxon>
        <taxon>Kratosvirus quantuckense</taxon>
    </lineage>
</organism>
<dbReference type="InterPro" id="IPR014001">
    <property type="entry name" value="Helicase_ATP-bd"/>
</dbReference>